<accession>A0AAV9KBE1</accession>
<sequence>MLMFSVPYIADQGHCGSCWAFGAVESLSDRFCIHYGLHAVAFLVGMAVMVDLPYQHGITLSTRVWSQKRKCVKENLLWSKSKHFGVNAYMISSDPYSIMTEVYKNGPVEVALNVYEDFAHYKSGVYKHITGEYIGGHAVKLIG</sequence>
<evidence type="ECO:0000259" key="2">
    <source>
        <dbReference type="SMART" id="SM00645"/>
    </source>
</evidence>
<dbReference type="InterPro" id="IPR000668">
    <property type="entry name" value="Peptidase_C1A_C"/>
</dbReference>
<comment type="caution">
    <text evidence="3">The sequence shown here is derived from an EMBL/GenBank/DDBJ whole genome shotgun (WGS) entry which is preliminary data.</text>
</comment>
<dbReference type="GO" id="GO:0006508">
    <property type="term" value="P:proteolysis"/>
    <property type="evidence" value="ECO:0007669"/>
    <property type="project" value="InterPro"/>
</dbReference>
<protein>
    <recommendedName>
        <fullName evidence="2">Peptidase C1A papain C-terminal domain-containing protein</fullName>
    </recommendedName>
</protein>
<dbReference type="EMBL" id="JAWPEI010000011">
    <property type="protein sequence ID" value="KAK4710680.1"/>
    <property type="molecule type" value="Genomic_DNA"/>
</dbReference>
<name>A0AAV9KBE1_9SOLN</name>
<evidence type="ECO:0000256" key="1">
    <source>
        <dbReference type="ARBA" id="ARBA00008455"/>
    </source>
</evidence>
<feature type="domain" description="Peptidase C1A papain C-terminal" evidence="2">
    <location>
        <begin position="3"/>
        <end position="143"/>
    </location>
</feature>
<dbReference type="InterPro" id="IPR000169">
    <property type="entry name" value="Pept_cys_AS"/>
</dbReference>
<dbReference type="PROSITE" id="PS00139">
    <property type="entry name" value="THIOL_PROTEASE_CYS"/>
    <property type="match status" value="1"/>
</dbReference>
<dbReference type="InterPro" id="IPR013128">
    <property type="entry name" value="Peptidase_C1A"/>
</dbReference>
<dbReference type="AlphaFoldDB" id="A0AAV9KBE1"/>
<dbReference type="PANTHER" id="PTHR12411">
    <property type="entry name" value="CYSTEINE PROTEASE FAMILY C1-RELATED"/>
    <property type="match status" value="1"/>
</dbReference>
<dbReference type="PRINTS" id="PR00705">
    <property type="entry name" value="PAPAIN"/>
</dbReference>
<evidence type="ECO:0000313" key="3">
    <source>
        <dbReference type="EMBL" id="KAK4710680.1"/>
    </source>
</evidence>
<reference evidence="3 4" key="1">
    <citation type="submission" date="2023-10" db="EMBL/GenBank/DDBJ databases">
        <title>Genome-Wide Identification Analysis in wild type Solanum Pinnatisectum Reveals Some Genes Defensing Phytophthora Infestans.</title>
        <authorList>
            <person name="Sun C."/>
        </authorList>
    </citation>
    <scope>NUCLEOTIDE SEQUENCE [LARGE SCALE GENOMIC DNA]</scope>
    <source>
        <strain evidence="3">LQN</strain>
        <tissue evidence="3">Leaf</tissue>
    </source>
</reference>
<dbReference type="Pfam" id="PF00112">
    <property type="entry name" value="Peptidase_C1"/>
    <property type="match status" value="2"/>
</dbReference>
<keyword evidence="4" id="KW-1185">Reference proteome</keyword>
<organism evidence="3 4">
    <name type="scientific">Solanum pinnatisectum</name>
    <name type="common">tansyleaf nightshade</name>
    <dbReference type="NCBI Taxonomy" id="50273"/>
    <lineage>
        <taxon>Eukaryota</taxon>
        <taxon>Viridiplantae</taxon>
        <taxon>Streptophyta</taxon>
        <taxon>Embryophyta</taxon>
        <taxon>Tracheophyta</taxon>
        <taxon>Spermatophyta</taxon>
        <taxon>Magnoliopsida</taxon>
        <taxon>eudicotyledons</taxon>
        <taxon>Gunneridae</taxon>
        <taxon>Pentapetalae</taxon>
        <taxon>asterids</taxon>
        <taxon>lamiids</taxon>
        <taxon>Solanales</taxon>
        <taxon>Solanaceae</taxon>
        <taxon>Solanoideae</taxon>
        <taxon>Solaneae</taxon>
        <taxon>Solanum</taxon>
    </lineage>
</organism>
<dbReference type="Proteomes" id="UP001311915">
    <property type="component" value="Unassembled WGS sequence"/>
</dbReference>
<dbReference type="InterPro" id="IPR038765">
    <property type="entry name" value="Papain-like_cys_pep_sf"/>
</dbReference>
<evidence type="ECO:0000313" key="4">
    <source>
        <dbReference type="Proteomes" id="UP001311915"/>
    </source>
</evidence>
<dbReference type="SUPFAM" id="SSF54001">
    <property type="entry name" value="Cysteine proteinases"/>
    <property type="match status" value="1"/>
</dbReference>
<gene>
    <name evidence="3" type="ORF">R3W88_005193</name>
</gene>
<dbReference type="GO" id="GO:0008234">
    <property type="term" value="F:cysteine-type peptidase activity"/>
    <property type="evidence" value="ECO:0007669"/>
    <property type="project" value="InterPro"/>
</dbReference>
<dbReference type="Gene3D" id="1.20.5.170">
    <property type="match status" value="1"/>
</dbReference>
<proteinExistence type="inferred from homology"/>
<dbReference type="SMART" id="SM00645">
    <property type="entry name" value="Pept_C1"/>
    <property type="match status" value="1"/>
</dbReference>
<dbReference type="Gene3D" id="3.90.70.10">
    <property type="entry name" value="Cysteine proteinases"/>
    <property type="match status" value="1"/>
</dbReference>
<comment type="similarity">
    <text evidence="1">Belongs to the peptidase C1 family.</text>
</comment>